<dbReference type="Gene3D" id="3.50.50.60">
    <property type="entry name" value="FAD/NAD(P)-binding domain"/>
    <property type="match status" value="2"/>
</dbReference>
<dbReference type="Proteomes" id="UP000291469">
    <property type="component" value="Chromosome"/>
</dbReference>
<proteinExistence type="inferred from homology"/>
<name>A0A411YD00_9ACTN</name>
<dbReference type="RefSeq" id="WP_131154039.1">
    <property type="nucleotide sequence ID" value="NZ_CP036402.1"/>
</dbReference>
<feature type="domain" description="Amine oxidase" evidence="5">
    <location>
        <begin position="34"/>
        <end position="505"/>
    </location>
</feature>
<dbReference type="InterPro" id="IPR014105">
    <property type="entry name" value="Carotenoid/retinoid_OxRdtase"/>
</dbReference>
<reference evidence="6 7" key="1">
    <citation type="submission" date="2019-01" db="EMBL/GenBank/DDBJ databases">
        <title>Egibacter rhizosphaerae EGI 80759T.</title>
        <authorList>
            <person name="Chen D.-D."/>
            <person name="Tian Y."/>
            <person name="Jiao J.-Y."/>
            <person name="Zhang X.-T."/>
            <person name="Zhang Y.-G."/>
            <person name="Zhang Y."/>
            <person name="Xiao M."/>
            <person name="Shu W.-S."/>
            <person name="Li W.-J."/>
        </authorList>
    </citation>
    <scope>NUCLEOTIDE SEQUENCE [LARGE SCALE GENOMIC DNA]</scope>
    <source>
        <strain evidence="6 7">EGI 80759</strain>
    </source>
</reference>
<keyword evidence="3 4" id="KW-0560">Oxidoreductase</keyword>
<dbReference type="EMBL" id="CP036402">
    <property type="protein sequence ID" value="QBI19042.1"/>
    <property type="molecule type" value="Genomic_DNA"/>
</dbReference>
<evidence type="ECO:0000313" key="6">
    <source>
        <dbReference type="EMBL" id="QBI19042.1"/>
    </source>
</evidence>
<comment type="similarity">
    <text evidence="4">Belongs to the carotenoid/retinoid oxidoreductase family.</text>
</comment>
<dbReference type="OrthoDB" id="9774675at2"/>
<dbReference type="PANTHER" id="PTHR43734:SF1">
    <property type="entry name" value="PHYTOENE DESATURASE"/>
    <property type="match status" value="1"/>
</dbReference>
<sequence length="522" mass="55970">MTLAGQVPSKADDRARATASNARGRVVVVGAGFGGLATAIRLAVSGVRVTLVERDDHLGGRAGRLEQEGFAFDTGPSVLTMPHLFAELFALAGEDIADHVAVECLDPAYRAVFHDGSVLRVRGSVEAMTEEVRDTIGPDEAVRFRRLADRLRALYEVEYATFIDRNFSGPLSLARPAAMARLLGLGGFRRVYPLVASLVDDWRLRRLFTFQAMYAGMSPYQALGIYAVIAYMDTIAGVYAARGGVFAMSRALGDLAERVGVDVRLSTEVERVDVRGDRARGVVTDDGDQLPADVVVLNADLPTAYRELLPAHVRPARLGRLEYSPSCVVVHLGLDRGLAGAAHHNIHFAEDYRASFDDILAGHLQRDPSWFLSVPTVSDPGLAPGGGEVGFWLMPCPNLQGDAIDWDAQAPREVTRAQRLIAEAGYGPAAEATVTSAVVTPADWARQGMAAGTPFAVSHRFGQTGPFRPRNLASHVAGVVFTGSSTTPGVGVPMVLVSGRLAAERAREQLGFSSGRFRRDAP</sequence>
<keyword evidence="7" id="KW-1185">Reference proteome</keyword>
<evidence type="ECO:0000259" key="5">
    <source>
        <dbReference type="Pfam" id="PF01593"/>
    </source>
</evidence>
<comment type="pathway">
    <text evidence="1 4">Carotenoid biosynthesis.</text>
</comment>
<protein>
    <submittedName>
        <fullName evidence="6">Phytoene desaturase</fullName>
    </submittedName>
</protein>
<evidence type="ECO:0000256" key="1">
    <source>
        <dbReference type="ARBA" id="ARBA00004829"/>
    </source>
</evidence>
<dbReference type="InterPro" id="IPR002937">
    <property type="entry name" value="Amino_oxidase"/>
</dbReference>
<keyword evidence="2 4" id="KW-0125">Carotenoid biosynthesis</keyword>
<dbReference type="PANTHER" id="PTHR43734">
    <property type="entry name" value="PHYTOENE DESATURASE"/>
    <property type="match status" value="1"/>
</dbReference>
<evidence type="ECO:0000313" key="7">
    <source>
        <dbReference type="Proteomes" id="UP000291469"/>
    </source>
</evidence>
<accession>A0A411YD00</accession>
<gene>
    <name evidence="6" type="primary">crtI</name>
    <name evidence="6" type="ORF">ER308_05445</name>
</gene>
<dbReference type="AlphaFoldDB" id="A0A411YD00"/>
<dbReference type="GO" id="GO:0016491">
    <property type="term" value="F:oxidoreductase activity"/>
    <property type="evidence" value="ECO:0007669"/>
    <property type="project" value="UniProtKB-KW"/>
</dbReference>
<dbReference type="GO" id="GO:0016117">
    <property type="term" value="P:carotenoid biosynthetic process"/>
    <property type="evidence" value="ECO:0007669"/>
    <property type="project" value="UniProtKB-KW"/>
</dbReference>
<evidence type="ECO:0000256" key="2">
    <source>
        <dbReference type="ARBA" id="ARBA00022746"/>
    </source>
</evidence>
<evidence type="ECO:0000256" key="4">
    <source>
        <dbReference type="RuleBase" id="RU362075"/>
    </source>
</evidence>
<dbReference type="NCBIfam" id="TIGR02734">
    <property type="entry name" value="crtI_fam"/>
    <property type="match status" value="1"/>
</dbReference>
<organism evidence="6 7">
    <name type="scientific">Egibacter rhizosphaerae</name>
    <dbReference type="NCBI Taxonomy" id="1670831"/>
    <lineage>
        <taxon>Bacteria</taxon>
        <taxon>Bacillati</taxon>
        <taxon>Actinomycetota</taxon>
        <taxon>Nitriliruptoria</taxon>
        <taxon>Egibacterales</taxon>
        <taxon>Egibacteraceae</taxon>
        <taxon>Egibacter</taxon>
    </lineage>
</organism>
<dbReference type="InterPro" id="IPR036188">
    <property type="entry name" value="FAD/NAD-bd_sf"/>
</dbReference>
<evidence type="ECO:0000256" key="3">
    <source>
        <dbReference type="ARBA" id="ARBA00023002"/>
    </source>
</evidence>
<dbReference type="Pfam" id="PF01593">
    <property type="entry name" value="Amino_oxidase"/>
    <property type="match status" value="1"/>
</dbReference>
<dbReference type="SUPFAM" id="SSF51905">
    <property type="entry name" value="FAD/NAD(P)-binding domain"/>
    <property type="match status" value="1"/>
</dbReference>
<dbReference type="KEGG" id="erz:ER308_05445"/>